<dbReference type="GO" id="GO:0005886">
    <property type="term" value="C:plasma membrane"/>
    <property type="evidence" value="ECO:0007669"/>
    <property type="project" value="TreeGrafter"/>
</dbReference>
<evidence type="ECO:0000313" key="8">
    <source>
        <dbReference type="Proteomes" id="UP000694568"/>
    </source>
</evidence>
<evidence type="ECO:0000256" key="4">
    <source>
        <dbReference type="ARBA" id="ARBA00023136"/>
    </source>
</evidence>
<dbReference type="PANTHER" id="PTHR12035">
    <property type="entry name" value="SIALIC ACID BINDING IMMUNOGLOBULIN-LIKE LECTIN"/>
    <property type="match status" value="1"/>
</dbReference>
<reference evidence="7" key="1">
    <citation type="submission" date="2025-08" db="UniProtKB">
        <authorList>
            <consortium name="Ensembl"/>
        </authorList>
    </citation>
    <scope>IDENTIFICATION</scope>
</reference>
<dbReference type="GO" id="GO:0033691">
    <property type="term" value="F:sialic acid binding"/>
    <property type="evidence" value="ECO:0007669"/>
    <property type="project" value="TreeGrafter"/>
</dbReference>
<keyword evidence="4" id="KW-0472">Membrane</keyword>
<sequence>IPLLLLKKKILITLSCTAPGLCSGSDPEISWTTENLTAVTQRHSSTLTFNSSAEHHGTNVSCKVSFTNNITTEETVTLNVTECFMNDPGYLSLSLYFSFYKNKYNRIKSTRMAHHIDSEQGRNGCIEIHLNAGNEVFNAQNVQKSND</sequence>
<evidence type="ECO:0000256" key="3">
    <source>
        <dbReference type="ARBA" id="ARBA00022989"/>
    </source>
</evidence>
<evidence type="ECO:0000313" key="7">
    <source>
        <dbReference type="Ensembl" id="ENSSLUP00000020655.1"/>
    </source>
</evidence>
<dbReference type="Proteomes" id="UP000694568">
    <property type="component" value="Unplaced"/>
</dbReference>
<dbReference type="InterPro" id="IPR007110">
    <property type="entry name" value="Ig-like_dom"/>
</dbReference>
<accession>A0A8C9Y8Q1</accession>
<evidence type="ECO:0000256" key="5">
    <source>
        <dbReference type="SAM" id="SignalP"/>
    </source>
</evidence>
<dbReference type="InterPro" id="IPR013783">
    <property type="entry name" value="Ig-like_fold"/>
</dbReference>
<proteinExistence type="predicted"/>
<evidence type="ECO:0000259" key="6">
    <source>
        <dbReference type="PROSITE" id="PS50835"/>
    </source>
</evidence>
<dbReference type="AlphaFoldDB" id="A0A8C9Y8Q1"/>
<feature type="signal peptide" evidence="5">
    <location>
        <begin position="1"/>
        <end position="24"/>
    </location>
</feature>
<keyword evidence="8" id="KW-1185">Reference proteome</keyword>
<evidence type="ECO:0000256" key="2">
    <source>
        <dbReference type="ARBA" id="ARBA00022692"/>
    </source>
</evidence>
<keyword evidence="3" id="KW-1133">Transmembrane helix</keyword>
<dbReference type="GO" id="GO:0007155">
    <property type="term" value="P:cell adhesion"/>
    <property type="evidence" value="ECO:0007669"/>
    <property type="project" value="TreeGrafter"/>
</dbReference>
<feature type="chain" id="PRO_5034878522" description="Ig-like domain-containing protein" evidence="5">
    <location>
        <begin position="25"/>
        <end position="147"/>
    </location>
</feature>
<dbReference type="Ensembl" id="ENSSLUT00000021313.1">
    <property type="protein sequence ID" value="ENSSLUP00000020655.1"/>
    <property type="gene ID" value="ENSSLUG00000009546.1"/>
</dbReference>
<comment type="subcellular location">
    <subcellularLocation>
        <location evidence="1">Membrane</location>
        <topology evidence="1">Single-pass membrane protein</topology>
    </subcellularLocation>
</comment>
<evidence type="ECO:0000256" key="1">
    <source>
        <dbReference type="ARBA" id="ARBA00004167"/>
    </source>
</evidence>
<dbReference type="PANTHER" id="PTHR12035:SF128">
    <property type="entry name" value="BRANCHED CHAIN KETO ACID DEHYDROGENASE E1 SUBUNIT BETA,-LIKE-RELATED"/>
    <property type="match status" value="1"/>
</dbReference>
<dbReference type="Gene3D" id="2.60.40.10">
    <property type="entry name" value="Immunoglobulins"/>
    <property type="match status" value="1"/>
</dbReference>
<dbReference type="InterPro" id="IPR036179">
    <property type="entry name" value="Ig-like_dom_sf"/>
</dbReference>
<keyword evidence="5" id="KW-0732">Signal</keyword>
<name>A0A8C9Y8Q1_SANLU</name>
<dbReference type="SUPFAM" id="SSF48726">
    <property type="entry name" value="Immunoglobulin"/>
    <property type="match status" value="1"/>
</dbReference>
<dbReference type="PROSITE" id="PS50835">
    <property type="entry name" value="IG_LIKE"/>
    <property type="match status" value="1"/>
</dbReference>
<dbReference type="GeneTree" id="ENSGT00940000178003"/>
<keyword evidence="2" id="KW-0812">Transmembrane</keyword>
<protein>
    <recommendedName>
        <fullName evidence="6">Ig-like domain-containing protein</fullName>
    </recommendedName>
</protein>
<organism evidence="7 8">
    <name type="scientific">Sander lucioperca</name>
    <name type="common">Pike-perch</name>
    <name type="synonym">Perca lucioperca</name>
    <dbReference type="NCBI Taxonomy" id="283035"/>
    <lineage>
        <taxon>Eukaryota</taxon>
        <taxon>Metazoa</taxon>
        <taxon>Chordata</taxon>
        <taxon>Craniata</taxon>
        <taxon>Vertebrata</taxon>
        <taxon>Euteleostomi</taxon>
        <taxon>Actinopterygii</taxon>
        <taxon>Neopterygii</taxon>
        <taxon>Teleostei</taxon>
        <taxon>Neoteleostei</taxon>
        <taxon>Acanthomorphata</taxon>
        <taxon>Eupercaria</taxon>
        <taxon>Perciformes</taxon>
        <taxon>Percoidei</taxon>
        <taxon>Percidae</taxon>
        <taxon>Luciopercinae</taxon>
        <taxon>Sander</taxon>
    </lineage>
</organism>
<dbReference type="InterPro" id="IPR051036">
    <property type="entry name" value="SIGLEC"/>
</dbReference>
<reference evidence="7" key="2">
    <citation type="submission" date="2025-09" db="UniProtKB">
        <authorList>
            <consortium name="Ensembl"/>
        </authorList>
    </citation>
    <scope>IDENTIFICATION</scope>
</reference>
<feature type="domain" description="Ig-like" evidence="6">
    <location>
        <begin position="1"/>
        <end position="77"/>
    </location>
</feature>